<gene>
    <name evidence="2" type="ORF">PCOR1329_LOCUS44675</name>
</gene>
<name>A0ABN9U3X8_9DINO</name>
<comment type="caution">
    <text evidence="2">The sequence shown here is derived from an EMBL/GenBank/DDBJ whole genome shotgun (WGS) entry which is preliminary data.</text>
</comment>
<sequence>MTWGACRVIYTEGVQRALYNCGVRVNELCEEVFGRRPELLQNAAARELLVDVCQRYRWMSVQEINEAFSRLGDPARVPSEARDMGRPSQPPSQMSLSDTSGRPRAGHAATPGSAGTLATPNPTIPKVVIFCLDWSLSMLSQDKIRARTSPGSARASPACAGSCTSR</sequence>
<dbReference type="EMBL" id="CAUYUJ010015371">
    <property type="protein sequence ID" value="CAK0853080.1"/>
    <property type="molecule type" value="Genomic_DNA"/>
</dbReference>
<dbReference type="Proteomes" id="UP001189429">
    <property type="component" value="Unassembled WGS sequence"/>
</dbReference>
<reference evidence="2" key="1">
    <citation type="submission" date="2023-10" db="EMBL/GenBank/DDBJ databases">
        <authorList>
            <person name="Chen Y."/>
            <person name="Shah S."/>
            <person name="Dougan E. K."/>
            <person name="Thang M."/>
            <person name="Chan C."/>
        </authorList>
    </citation>
    <scope>NUCLEOTIDE SEQUENCE [LARGE SCALE GENOMIC DNA]</scope>
</reference>
<organism evidence="2 3">
    <name type="scientific">Prorocentrum cordatum</name>
    <dbReference type="NCBI Taxonomy" id="2364126"/>
    <lineage>
        <taxon>Eukaryota</taxon>
        <taxon>Sar</taxon>
        <taxon>Alveolata</taxon>
        <taxon>Dinophyceae</taxon>
        <taxon>Prorocentrales</taxon>
        <taxon>Prorocentraceae</taxon>
        <taxon>Prorocentrum</taxon>
    </lineage>
</organism>
<protein>
    <submittedName>
        <fullName evidence="2">Uncharacterized protein</fullName>
    </submittedName>
</protein>
<evidence type="ECO:0000256" key="1">
    <source>
        <dbReference type="SAM" id="MobiDB-lite"/>
    </source>
</evidence>
<proteinExistence type="predicted"/>
<accession>A0ABN9U3X8</accession>
<evidence type="ECO:0000313" key="2">
    <source>
        <dbReference type="EMBL" id="CAK0853080.1"/>
    </source>
</evidence>
<feature type="region of interest" description="Disordered" evidence="1">
    <location>
        <begin position="72"/>
        <end position="118"/>
    </location>
</feature>
<feature type="compositionally biased region" description="Polar residues" evidence="1">
    <location>
        <begin position="91"/>
        <end position="100"/>
    </location>
</feature>
<keyword evidence="3" id="KW-1185">Reference proteome</keyword>
<evidence type="ECO:0000313" key="3">
    <source>
        <dbReference type="Proteomes" id="UP001189429"/>
    </source>
</evidence>
<feature type="region of interest" description="Disordered" evidence="1">
    <location>
        <begin position="145"/>
        <end position="166"/>
    </location>
</feature>